<feature type="region of interest" description="Disordered" evidence="6">
    <location>
        <begin position="401"/>
        <end position="441"/>
    </location>
</feature>
<dbReference type="InterPro" id="IPR015500">
    <property type="entry name" value="Peptidase_S8_subtilisin-rel"/>
</dbReference>
<dbReference type="InterPro" id="IPR036852">
    <property type="entry name" value="Peptidase_S8/S53_dom_sf"/>
</dbReference>
<keyword evidence="7" id="KW-1133">Transmembrane helix</keyword>
<feature type="domain" description="Peptidase S8/S53" evidence="8">
    <location>
        <begin position="69"/>
        <end position="336"/>
    </location>
</feature>
<dbReference type="PROSITE" id="PS51892">
    <property type="entry name" value="SUBTILASE"/>
    <property type="match status" value="1"/>
</dbReference>
<evidence type="ECO:0000256" key="1">
    <source>
        <dbReference type="ARBA" id="ARBA00011073"/>
    </source>
</evidence>
<dbReference type="PANTHER" id="PTHR43806">
    <property type="entry name" value="PEPTIDASE S8"/>
    <property type="match status" value="1"/>
</dbReference>
<keyword evidence="10" id="KW-1185">Reference proteome</keyword>
<keyword evidence="3" id="KW-0378">Hydrolase</keyword>
<evidence type="ECO:0000256" key="4">
    <source>
        <dbReference type="ARBA" id="ARBA00022825"/>
    </source>
</evidence>
<dbReference type="GO" id="GO:0004252">
    <property type="term" value="F:serine-type endopeptidase activity"/>
    <property type="evidence" value="ECO:0007669"/>
    <property type="project" value="InterPro"/>
</dbReference>
<feature type="transmembrane region" description="Helical" evidence="7">
    <location>
        <begin position="376"/>
        <end position="397"/>
    </location>
</feature>
<keyword evidence="2" id="KW-0645">Protease</keyword>
<feature type="compositionally biased region" description="Basic and acidic residues" evidence="6">
    <location>
        <begin position="416"/>
        <end position="427"/>
    </location>
</feature>
<dbReference type="GO" id="GO:0006508">
    <property type="term" value="P:proteolysis"/>
    <property type="evidence" value="ECO:0007669"/>
    <property type="project" value="UniProtKB-KW"/>
</dbReference>
<evidence type="ECO:0000256" key="2">
    <source>
        <dbReference type="ARBA" id="ARBA00022670"/>
    </source>
</evidence>
<dbReference type="AlphaFoldDB" id="A0A5D0U0L3"/>
<dbReference type="Proteomes" id="UP000322634">
    <property type="component" value="Unassembled WGS sequence"/>
</dbReference>
<dbReference type="Pfam" id="PF00082">
    <property type="entry name" value="Peptidase_S8"/>
    <property type="match status" value="1"/>
</dbReference>
<evidence type="ECO:0000313" key="9">
    <source>
        <dbReference type="EMBL" id="TYC11196.1"/>
    </source>
</evidence>
<dbReference type="InterPro" id="IPR050131">
    <property type="entry name" value="Peptidase_S8_subtilisin-like"/>
</dbReference>
<keyword evidence="4" id="KW-0720">Serine protease</keyword>
<proteinExistence type="inferred from homology"/>
<dbReference type="EMBL" id="VSFF01000011">
    <property type="protein sequence ID" value="TYC11196.1"/>
    <property type="molecule type" value="Genomic_DNA"/>
</dbReference>
<dbReference type="PRINTS" id="PR00723">
    <property type="entry name" value="SUBTILISIN"/>
</dbReference>
<dbReference type="SUPFAM" id="SSF52743">
    <property type="entry name" value="Subtilisin-like"/>
    <property type="match status" value="1"/>
</dbReference>
<evidence type="ECO:0000256" key="5">
    <source>
        <dbReference type="PROSITE-ProRule" id="PRU01240"/>
    </source>
</evidence>
<comment type="similarity">
    <text evidence="1 5">Belongs to the peptidase S8 family.</text>
</comment>
<evidence type="ECO:0000256" key="3">
    <source>
        <dbReference type="ARBA" id="ARBA00022801"/>
    </source>
</evidence>
<evidence type="ECO:0000256" key="6">
    <source>
        <dbReference type="SAM" id="MobiDB-lite"/>
    </source>
</evidence>
<dbReference type="PANTHER" id="PTHR43806:SF11">
    <property type="entry name" value="CEREVISIN-RELATED"/>
    <property type="match status" value="1"/>
</dbReference>
<dbReference type="InterPro" id="IPR000209">
    <property type="entry name" value="Peptidase_S8/S53_dom"/>
</dbReference>
<reference evidence="9 10" key="1">
    <citation type="submission" date="2019-08" db="EMBL/GenBank/DDBJ databases">
        <title>Actinomadura sp. nov. CYP1-5 isolated from mountain soil.</title>
        <authorList>
            <person name="Songsumanus A."/>
            <person name="Kuncharoen N."/>
            <person name="Kudo T."/>
            <person name="Yuki M."/>
            <person name="Igarashi Y."/>
            <person name="Tanasupawat S."/>
        </authorList>
    </citation>
    <scope>NUCLEOTIDE SEQUENCE [LARGE SCALE GENOMIC DNA]</scope>
    <source>
        <strain evidence="9 10">GKU157</strain>
    </source>
</reference>
<comment type="caution">
    <text evidence="9">The sequence shown here is derived from an EMBL/GenBank/DDBJ whole genome shotgun (WGS) entry which is preliminary data.</text>
</comment>
<keyword evidence="7" id="KW-0812">Transmembrane</keyword>
<sequence length="441" mass="43410">MPFSVRRAVVAVPVLLVAGAPLLGVGVGAAAGTAPRIGGCAEPAADRSAETPWAQQALAPERAWNLTRGEGIVVAVLGTGADGDVPQLRGRVRPGRDVTSGGRADDDCAGSGTFAAGIVAARPVTGVGFAGVAPGATVLPVRVARDGEEPTATGLAAGIDAAVAGGAKVISVAVPPVAGNARLARAVADAAARDVLVVAPALDDRAAAGPDRDAASRRHPAAYPAVVAVAGTDQAGTPVGAAPGGAPAGSGSAAGDRSAARVDLAAPAADLVGLGVRGPGQVADSGGEYAAAYVAGTAALVRAYRPEESAARVKRRLLDTATRPGARVPDPGVGWGTVNPVDAVGAVIPGERAAGRAPSVALPERVPADERAVDRALTLVMVVSGAVVVVGVVAAVVRSGRGQGWRPGGRDAAGTGREDTVPQRNERGAQQLFDSRERFPS</sequence>
<comment type="caution">
    <text evidence="5">Lacks conserved residue(s) required for the propagation of feature annotation.</text>
</comment>
<dbReference type="Gene3D" id="3.40.50.200">
    <property type="entry name" value="Peptidase S8/S53 domain"/>
    <property type="match status" value="1"/>
</dbReference>
<name>A0A5D0U0L3_9ACTN</name>
<keyword evidence="7" id="KW-0472">Membrane</keyword>
<protein>
    <submittedName>
        <fullName evidence="9">S8 family serine peptidase</fullName>
    </submittedName>
</protein>
<evidence type="ECO:0000313" key="10">
    <source>
        <dbReference type="Proteomes" id="UP000322634"/>
    </source>
</evidence>
<evidence type="ECO:0000259" key="8">
    <source>
        <dbReference type="Pfam" id="PF00082"/>
    </source>
</evidence>
<evidence type="ECO:0000256" key="7">
    <source>
        <dbReference type="SAM" id="Phobius"/>
    </source>
</evidence>
<dbReference type="OrthoDB" id="5240330at2"/>
<dbReference type="RefSeq" id="WP_148353404.1">
    <property type="nucleotide sequence ID" value="NZ_VSFF01000011.1"/>
</dbReference>
<gene>
    <name evidence="9" type="ORF">FXF65_30095</name>
</gene>
<organism evidence="9 10">
    <name type="scientific">Actinomadura syzygii</name>
    <dbReference type="NCBI Taxonomy" id="1427538"/>
    <lineage>
        <taxon>Bacteria</taxon>
        <taxon>Bacillati</taxon>
        <taxon>Actinomycetota</taxon>
        <taxon>Actinomycetes</taxon>
        <taxon>Streptosporangiales</taxon>
        <taxon>Thermomonosporaceae</taxon>
        <taxon>Actinomadura</taxon>
    </lineage>
</organism>
<accession>A0A5D0U0L3</accession>